<protein>
    <submittedName>
        <fullName evidence="2">Kelch repeat-containing protein</fullName>
    </submittedName>
</protein>
<evidence type="ECO:0000313" key="2">
    <source>
        <dbReference type="EMBL" id="EEF62876.1"/>
    </source>
</evidence>
<dbReference type="InterPro" id="IPR052637">
    <property type="entry name" value="KLHDC3-like"/>
</dbReference>
<dbReference type="PANTHER" id="PTHR46461:SF2">
    <property type="entry name" value="ATTRACTIN"/>
    <property type="match status" value="1"/>
</dbReference>
<proteinExistence type="predicted"/>
<name>B9XBJ1_PEDPL</name>
<comment type="caution">
    <text evidence="2">The sequence shown here is derived from an EMBL/GenBank/DDBJ whole genome shotgun (WGS) entry which is preliminary data.</text>
</comment>
<dbReference type="EMBL" id="ABOX02000003">
    <property type="protein sequence ID" value="EEF62876.1"/>
    <property type="molecule type" value="Genomic_DNA"/>
</dbReference>
<keyword evidence="3" id="KW-1185">Reference proteome</keyword>
<organism evidence="2 3">
    <name type="scientific">Pedosphaera parvula (strain Ellin514)</name>
    <dbReference type="NCBI Taxonomy" id="320771"/>
    <lineage>
        <taxon>Bacteria</taxon>
        <taxon>Pseudomonadati</taxon>
        <taxon>Verrucomicrobiota</taxon>
        <taxon>Pedosphaerae</taxon>
        <taxon>Pedosphaerales</taxon>
        <taxon>Pedosphaeraceae</taxon>
        <taxon>Pedosphaera</taxon>
    </lineage>
</organism>
<dbReference type="SUPFAM" id="SSF117281">
    <property type="entry name" value="Kelch motif"/>
    <property type="match status" value="3"/>
</dbReference>
<dbReference type="GO" id="GO:0005737">
    <property type="term" value="C:cytoplasm"/>
    <property type="evidence" value="ECO:0007669"/>
    <property type="project" value="TreeGrafter"/>
</dbReference>
<gene>
    <name evidence="2" type="ORF">Cflav_PD5511</name>
</gene>
<reference evidence="2 3" key="1">
    <citation type="journal article" date="2011" name="J. Bacteriol.">
        <title>Genome sequence of 'Pedosphaera parvula' Ellin514, an aerobic Verrucomicrobial isolate from pasture soil.</title>
        <authorList>
            <person name="Kant R."/>
            <person name="van Passel M.W."/>
            <person name="Sangwan P."/>
            <person name="Palva A."/>
            <person name="Lucas S."/>
            <person name="Copeland A."/>
            <person name="Lapidus A."/>
            <person name="Glavina Del Rio T."/>
            <person name="Dalin E."/>
            <person name="Tice H."/>
            <person name="Bruce D."/>
            <person name="Goodwin L."/>
            <person name="Pitluck S."/>
            <person name="Chertkov O."/>
            <person name="Larimer F.W."/>
            <person name="Land M.L."/>
            <person name="Hauser L."/>
            <person name="Brettin T.S."/>
            <person name="Detter J.C."/>
            <person name="Han S."/>
            <person name="de Vos W.M."/>
            <person name="Janssen P.H."/>
            <person name="Smidt H."/>
        </authorList>
    </citation>
    <scope>NUCLEOTIDE SEQUENCE [LARGE SCALE GENOMIC DNA]</scope>
    <source>
        <strain evidence="2 3">Ellin514</strain>
    </source>
</reference>
<feature type="compositionally biased region" description="Polar residues" evidence="1">
    <location>
        <begin position="200"/>
        <end position="222"/>
    </location>
</feature>
<dbReference type="InterPro" id="IPR006652">
    <property type="entry name" value="Kelch_1"/>
</dbReference>
<sequence length="1044" mass="110053" precursor="true">MSGSDAGVKFKLFCRVVVSRLSARELIWRRIRAFPGAASLVVLATCLISLNANAQSSGFTYQGRLTYSNAPADGVFSIIGTLYSADADGVGGVVPPVTNLTVRAVAGLFTTRFDFDPHAFNGSPLYLELQVAPVGGSNYTTLTPRQLITSAPYAWRATLATSADSAQTANVAQGVVNGGVGSNALAIGAVDTTKLADGSVTPQKIQDGSVTTPKLANGSVSTPKIEDDSVTTPKIVDGSVTTPKIADGSVTSAKLAPGAVGAANIAAGAVTATQLSTGAAAANLLASGQSGVASGGVVLSAELNATNLINAGYVKIGRVDLISESWTNLATGPTNTGTYSPARDGHTAVWTGSEMIIWGGDNGSLRNDGARYNPAADSWTVLSQIGSPSARASHTAVWSGTEMIIWGGDMTQNTGARYKPATDSWQPVSTINAPSARYYHGAVWTGSQMVIWGGTDASSNVNTGGRYNPVNDTWLTTTTVNAPVARYGPTVVWASGPNVMIVWGGELNTGSKYNPSTDSWTAMTANNAPTARYDNSAVWTGSQMIIWGGINNNSDYLKDGGVYNATANTWSTMATNTLLSARVGHSAVWTGTRMLIWGGGFSGYDPFSNQSYGYTYQDGAIYNPTANTWSAMSTNGVPVDRSSHTAIWTGSEMIVWGGYSYQGTSSGGYTEIGGRYQASTDTWSAMSTFQAAAEPGTRQSASAIWTGTEMIVWGGENSGINLHTGARFDPIANVWKFTSVSNAPSGRINHSAIWTGTEMIIWGGYDVQAVKTGARYNPALDQWQTVATNNAPPARGLHGAVWTGSEMLVWGGYGATLGTYPNLGGRYNPASNSWTLISTTGVPTARAACTAVWTGKEMIVWGGYNGSFFSPNYQNTGSRYQPTNDTWTALPTVGAPANRTGHTAVWTGKEMIVWGGVNATTNLALGGRFDPAANSWKTMAPFPYGGRSQHSAIWTSSEMIVWGGLDTFDTGGSPYEKFSGRYDPAKDRWAVMIWDASAPPVRGNHVAVWTGSDMLVWGGYNGTAYLNTTYRYTPPQTMYLYLKP</sequence>
<dbReference type="PANTHER" id="PTHR46461">
    <property type="entry name" value="KELCH DOMAIN-CONTAINING PROTEIN 3"/>
    <property type="match status" value="1"/>
</dbReference>
<dbReference type="InterPro" id="IPR015915">
    <property type="entry name" value="Kelch-typ_b-propeller"/>
</dbReference>
<dbReference type="STRING" id="320771.Cflav_PD5511"/>
<dbReference type="AlphaFoldDB" id="B9XBJ1"/>
<feature type="region of interest" description="Disordered" evidence="1">
    <location>
        <begin position="200"/>
        <end position="229"/>
    </location>
</feature>
<evidence type="ECO:0000313" key="3">
    <source>
        <dbReference type="Proteomes" id="UP000003688"/>
    </source>
</evidence>
<dbReference type="Gene3D" id="2.120.10.80">
    <property type="entry name" value="Kelch-type beta propeller"/>
    <property type="match status" value="4"/>
</dbReference>
<evidence type="ECO:0000256" key="1">
    <source>
        <dbReference type="SAM" id="MobiDB-lite"/>
    </source>
</evidence>
<dbReference type="GO" id="GO:0003682">
    <property type="term" value="F:chromatin binding"/>
    <property type="evidence" value="ECO:0007669"/>
    <property type="project" value="InterPro"/>
</dbReference>
<dbReference type="Proteomes" id="UP000003688">
    <property type="component" value="Unassembled WGS sequence"/>
</dbReference>
<dbReference type="Pfam" id="PF24681">
    <property type="entry name" value="Kelch_KLHDC2_KLHL20_DRC7"/>
    <property type="match status" value="2"/>
</dbReference>
<accession>B9XBJ1</accession>
<dbReference type="SMART" id="SM00612">
    <property type="entry name" value="Kelch"/>
    <property type="match status" value="8"/>
</dbReference>